<evidence type="ECO:0000256" key="2">
    <source>
        <dbReference type="ARBA" id="ARBA00022692"/>
    </source>
</evidence>
<feature type="transmembrane region" description="Helical" evidence="5">
    <location>
        <begin position="102"/>
        <end position="121"/>
    </location>
</feature>
<evidence type="ECO:0000256" key="3">
    <source>
        <dbReference type="ARBA" id="ARBA00022989"/>
    </source>
</evidence>
<dbReference type="PANTHER" id="PTHR35529:SF2">
    <property type="entry name" value="SPORULATION PROTEIN YTAF-RELATED"/>
    <property type="match status" value="1"/>
</dbReference>
<evidence type="ECO:0008006" key="8">
    <source>
        <dbReference type="Google" id="ProtNLM"/>
    </source>
</evidence>
<evidence type="ECO:0000313" key="7">
    <source>
        <dbReference type="Proteomes" id="UP000238730"/>
    </source>
</evidence>
<dbReference type="AlphaFoldDB" id="A0A2S7VJL4"/>
<keyword evidence="3 5" id="KW-1133">Transmembrane helix</keyword>
<dbReference type="Pfam" id="PF02659">
    <property type="entry name" value="Mntp"/>
    <property type="match status" value="2"/>
</dbReference>
<dbReference type="Proteomes" id="UP000238730">
    <property type="component" value="Unassembled WGS sequence"/>
</dbReference>
<evidence type="ECO:0000313" key="6">
    <source>
        <dbReference type="EMBL" id="PQJ62344.1"/>
    </source>
</evidence>
<sequence length="184" mass="19799">MSILLALLFTLSSNLDNFVMGLTYGVKSVDIPLSSNIIISFITTFITYLSMLFGQLITHLVPHKFSNELGSIIFILMGAWFIGSDLVKKQQIAQEKPRDLSIKGAVILGFVLSINNIGVGILGSITHLSIMLVVTLTFITGVGLTYAGNNLGNYVIGKVIGKYNNIISGALLIGLGVLSLIFTF</sequence>
<dbReference type="OrthoDB" id="5829467at2"/>
<feature type="transmembrane region" description="Helical" evidence="5">
    <location>
        <begin position="65"/>
        <end position="82"/>
    </location>
</feature>
<dbReference type="PANTHER" id="PTHR35529">
    <property type="entry name" value="MANGANESE EFFLUX PUMP MNTP-RELATED"/>
    <property type="match status" value="1"/>
</dbReference>
<gene>
    <name evidence="6" type="ORF">BTO08_19090</name>
</gene>
<proteinExistence type="predicted"/>
<dbReference type="RefSeq" id="WP_105062154.1">
    <property type="nucleotide sequence ID" value="NZ_MSCJ01000003.1"/>
</dbReference>
<feature type="transmembrane region" description="Helical" evidence="5">
    <location>
        <begin position="37"/>
        <end position="58"/>
    </location>
</feature>
<accession>A0A2S7VJL4</accession>
<evidence type="ECO:0000256" key="4">
    <source>
        <dbReference type="ARBA" id="ARBA00023136"/>
    </source>
</evidence>
<feature type="transmembrane region" description="Helical" evidence="5">
    <location>
        <begin position="166"/>
        <end position="183"/>
    </location>
</feature>
<evidence type="ECO:0000256" key="5">
    <source>
        <dbReference type="SAM" id="Phobius"/>
    </source>
</evidence>
<dbReference type="InterPro" id="IPR003810">
    <property type="entry name" value="Mntp/YtaF"/>
</dbReference>
<feature type="transmembrane region" description="Helical" evidence="5">
    <location>
        <begin position="128"/>
        <end position="146"/>
    </location>
</feature>
<reference evidence="6 7" key="1">
    <citation type="submission" date="2016-12" db="EMBL/GenBank/DDBJ databases">
        <title>Diversity of luminous bacteria.</title>
        <authorList>
            <person name="Yoshizawa S."/>
            <person name="Kogure K."/>
        </authorList>
    </citation>
    <scope>NUCLEOTIDE SEQUENCE [LARGE SCALE GENOMIC DNA]</scope>
    <source>
        <strain evidence="6 7">LC1-200</strain>
    </source>
</reference>
<keyword evidence="1" id="KW-1003">Cell membrane</keyword>
<evidence type="ECO:0000256" key="1">
    <source>
        <dbReference type="ARBA" id="ARBA00022475"/>
    </source>
</evidence>
<name>A0A2S7VJL4_PHOAN</name>
<organism evidence="6 7">
    <name type="scientific">Photobacterium angustum</name>
    <dbReference type="NCBI Taxonomy" id="661"/>
    <lineage>
        <taxon>Bacteria</taxon>
        <taxon>Pseudomonadati</taxon>
        <taxon>Pseudomonadota</taxon>
        <taxon>Gammaproteobacteria</taxon>
        <taxon>Vibrionales</taxon>
        <taxon>Vibrionaceae</taxon>
        <taxon>Photobacterium</taxon>
    </lineage>
</organism>
<dbReference type="EMBL" id="MSCJ01000003">
    <property type="protein sequence ID" value="PQJ62344.1"/>
    <property type="molecule type" value="Genomic_DNA"/>
</dbReference>
<keyword evidence="2 5" id="KW-0812">Transmembrane</keyword>
<keyword evidence="4 5" id="KW-0472">Membrane</keyword>
<comment type="caution">
    <text evidence="6">The sequence shown here is derived from an EMBL/GenBank/DDBJ whole genome shotgun (WGS) entry which is preliminary data.</text>
</comment>
<protein>
    <recommendedName>
        <fullName evidence="8">Manganese efflux pump MntP</fullName>
    </recommendedName>
</protein>